<keyword evidence="2" id="KW-0732">Signal</keyword>
<dbReference type="InterPro" id="IPR021501">
    <property type="entry name" value="DUF3157"/>
</dbReference>
<feature type="region of interest" description="Disordered" evidence="1">
    <location>
        <begin position="66"/>
        <end position="112"/>
    </location>
</feature>
<dbReference type="Pfam" id="PF11355">
    <property type="entry name" value="DUF3157"/>
    <property type="match status" value="1"/>
</dbReference>
<dbReference type="RefSeq" id="WP_341542391.1">
    <property type="nucleotide sequence ID" value="NZ_JBAKAP010000008.1"/>
</dbReference>
<protein>
    <submittedName>
        <fullName evidence="3">DUF3157 family protein</fullName>
    </submittedName>
</protein>
<feature type="compositionally biased region" description="Polar residues" evidence="1">
    <location>
        <begin position="67"/>
        <end position="81"/>
    </location>
</feature>
<accession>A0ABU9GET2</accession>
<name>A0ABU9GET2_COBMA</name>
<feature type="chain" id="PRO_5045727438" evidence="2">
    <location>
        <begin position="29"/>
        <end position="235"/>
    </location>
</feature>
<dbReference type="Proteomes" id="UP001378242">
    <property type="component" value="Unassembled WGS sequence"/>
</dbReference>
<organism evidence="3 4">
    <name type="scientific">Cobetia marina</name>
    <name type="common">Deleya marina</name>
    <dbReference type="NCBI Taxonomy" id="28258"/>
    <lineage>
        <taxon>Bacteria</taxon>
        <taxon>Pseudomonadati</taxon>
        <taxon>Pseudomonadota</taxon>
        <taxon>Gammaproteobacteria</taxon>
        <taxon>Oceanospirillales</taxon>
        <taxon>Halomonadaceae</taxon>
        <taxon>Cobetia</taxon>
    </lineage>
</organism>
<feature type="signal peptide" evidence="2">
    <location>
        <begin position="1"/>
        <end position="28"/>
    </location>
</feature>
<evidence type="ECO:0000256" key="1">
    <source>
        <dbReference type="SAM" id="MobiDB-lite"/>
    </source>
</evidence>
<feature type="compositionally biased region" description="Low complexity" evidence="1">
    <location>
        <begin position="101"/>
        <end position="112"/>
    </location>
</feature>
<evidence type="ECO:0000313" key="4">
    <source>
        <dbReference type="Proteomes" id="UP001378242"/>
    </source>
</evidence>
<sequence>MTWKITRHLGTRGLSLLAAALLSPVLMADSLPISSPTTITLDNGVKVLLKPDHSWEYLLEVSDEQSPRSTLGSATIPTSSALPVVPGNTPAAGDTGQPVPARASASATAPAPTQARLNASALANPTLLSEGHRDGVVARLTAVDIDDGDAVLRFEIQNTAGQNVIATRARLRLYGDDGRLLATREAPLWVGEYRLPETYLRPGQTREGRSVRIALPDGSWSRQLVRVEVSEVEFR</sequence>
<comment type="caution">
    <text evidence="3">The sequence shown here is derived from an EMBL/GenBank/DDBJ whole genome shotgun (WGS) entry which is preliminary data.</text>
</comment>
<gene>
    <name evidence="3" type="ORF">V6243_09070</name>
</gene>
<reference evidence="3 4" key="1">
    <citation type="submission" date="2024-02" db="EMBL/GenBank/DDBJ databases">
        <title>Bacteria isolated from the canopy kelp, Nereocystis luetkeana.</title>
        <authorList>
            <person name="Pfister C.A."/>
            <person name="Younker I.T."/>
            <person name="Light S.H."/>
        </authorList>
    </citation>
    <scope>NUCLEOTIDE SEQUENCE [LARGE SCALE GENOMIC DNA]</scope>
    <source>
        <strain evidence="3 4">TI.5.07</strain>
    </source>
</reference>
<proteinExistence type="predicted"/>
<evidence type="ECO:0000256" key="2">
    <source>
        <dbReference type="SAM" id="SignalP"/>
    </source>
</evidence>
<keyword evidence="4" id="KW-1185">Reference proteome</keyword>
<dbReference type="EMBL" id="JBAKAP010000008">
    <property type="protein sequence ID" value="MEL0616984.1"/>
    <property type="molecule type" value="Genomic_DNA"/>
</dbReference>
<evidence type="ECO:0000313" key="3">
    <source>
        <dbReference type="EMBL" id="MEL0616984.1"/>
    </source>
</evidence>